<name>A0A6A7C3R2_9PEZI</name>
<gene>
    <name evidence="1" type="ORF">K470DRAFT_40985</name>
</gene>
<keyword evidence="2" id="KW-1185">Reference proteome</keyword>
<proteinExistence type="predicted"/>
<organism evidence="1 2">
    <name type="scientific">Piedraia hortae CBS 480.64</name>
    <dbReference type="NCBI Taxonomy" id="1314780"/>
    <lineage>
        <taxon>Eukaryota</taxon>
        <taxon>Fungi</taxon>
        <taxon>Dikarya</taxon>
        <taxon>Ascomycota</taxon>
        <taxon>Pezizomycotina</taxon>
        <taxon>Dothideomycetes</taxon>
        <taxon>Dothideomycetidae</taxon>
        <taxon>Capnodiales</taxon>
        <taxon>Piedraiaceae</taxon>
        <taxon>Piedraia</taxon>
    </lineage>
</organism>
<sequence length="67" mass="7908">MQGACLLRTLDVRDVFAMYLVDNVVLFYSGLYQRIVRFTVNSRDHSFALFMRCEQHKVDTRGMVYNP</sequence>
<accession>A0A6A7C3R2</accession>
<evidence type="ECO:0000313" key="2">
    <source>
        <dbReference type="Proteomes" id="UP000799421"/>
    </source>
</evidence>
<protein>
    <submittedName>
        <fullName evidence="1">Uncharacterized protein</fullName>
    </submittedName>
</protein>
<evidence type="ECO:0000313" key="1">
    <source>
        <dbReference type="EMBL" id="KAF2861348.1"/>
    </source>
</evidence>
<dbReference type="AlphaFoldDB" id="A0A6A7C3R2"/>
<reference evidence="1" key="1">
    <citation type="journal article" date="2020" name="Stud. Mycol.">
        <title>101 Dothideomycetes genomes: a test case for predicting lifestyles and emergence of pathogens.</title>
        <authorList>
            <person name="Haridas S."/>
            <person name="Albert R."/>
            <person name="Binder M."/>
            <person name="Bloem J."/>
            <person name="Labutti K."/>
            <person name="Salamov A."/>
            <person name="Andreopoulos B."/>
            <person name="Baker S."/>
            <person name="Barry K."/>
            <person name="Bills G."/>
            <person name="Bluhm B."/>
            <person name="Cannon C."/>
            <person name="Castanera R."/>
            <person name="Culley D."/>
            <person name="Daum C."/>
            <person name="Ezra D."/>
            <person name="Gonzalez J."/>
            <person name="Henrissat B."/>
            <person name="Kuo A."/>
            <person name="Liang C."/>
            <person name="Lipzen A."/>
            <person name="Lutzoni F."/>
            <person name="Magnuson J."/>
            <person name="Mondo S."/>
            <person name="Nolan M."/>
            <person name="Ohm R."/>
            <person name="Pangilinan J."/>
            <person name="Park H.-J."/>
            <person name="Ramirez L."/>
            <person name="Alfaro M."/>
            <person name="Sun H."/>
            <person name="Tritt A."/>
            <person name="Yoshinaga Y."/>
            <person name="Zwiers L.-H."/>
            <person name="Turgeon B."/>
            <person name="Goodwin S."/>
            <person name="Spatafora J."/>
            <person name="Crous P."/>
            <person name="Grigoriev I."/>
        </authorList>
    </citation>
    <scope>NUCLEOTIDE SEQUENCE</scope>
    <source>
        <strain evidence="1">CBS 480.64</strain>
    </source>
</reference>
<dbReference type="Proteomes" id="UP000799421">
    <property type="component" value="Unassembled WGS sequence"/>
</dbReference>
<dbReference type="EMBL" id="MU005973">
    <property type="protein sequence ID" value="KAF2861348.1"/>
    <property type="molecule type" value="Genomic_DNA"/>
</dbReference>